<comment type="caution">
    <text evidence="1">The sequence shown here is derived from an EMBL/GenBank/DDBJ whole genome shotgun (WGS) entry which is preliminary data.</text>
</comment>
<keyword evidence="2" id="KW-1185">Reference proteome</keyword>
<accession>A0AAD6UYY9</accession>
<sequence>MAITMPLLWTDFHFGPRSTLADISVFQQWLGYSGGLPLKVVIFQPPSRSEPTLNVSTILRTFVSNHVPQRLRSLFILSVEHHFLIIRTFLTTRDFPSMEFLSVQLESDHYKPFENHILTRQAENFRSIGLPIISTLHVCGLTPLIPLNRLLLREIVLGGIQSSASAGELKNTLESIPMLLRLGFYRSLPDLNISSSYQIRLPTLTSLSLRYLHSHAIQSVLSIFDMPQLNGFTLSYHHSIRHGPPEAPQDVLTSLRQPRIASRLRTLNLQSLEPSCMADFFQPFTDLDTLRIDFSDVFGVVDSSVWFSLLNYPAHLPSLRHLTLVNVYPTKAHELVSRRQNQAQPRLKLLQLRLPRRAAIEVEYRQGELVQYVGGLEQHVDELSIVPMEMKDVFQRQNELRFLRTRNSPINPATRLSFPKLGNERPQLEARNNCFAKVENAEWSSATGVKFRDVKGGITALGHDPHFHAGKGRKSFRKRRIPVRVAVSPKLSNLQHIALIFY</sequence>
<dbReference type="AlphaFoldDB" id="A0AAD6UYY9"/>
<dbReference type="InterPro" id="IPR032675">
    <property type="entry name" value="LRR_dom_sf"/>
</dbReference>
<name>A0AAD6UYY9_9AGAR</name>
<organism evidence="1 2">
    <name type="scientific">Mycena pura</name>
    <dbReference type="NCBI Taxonomy" id="153505"/>
    <lineage>
        <taxon>Eukaryota</taxon>
        <taxon>Fungi</taxon>
        <taxon>Dikarya</taxon>
        <taxon>Basidiomycota</taxon>
        <taxon>Agaricomycotina</taxon>
        <taxon>Agaricomycetes</taxon>
        <taxon>Agaricomycetidae</taxon>
        <taxon>Agaricales</taxon>
        <taxon>Marasmiineae</taxon>
        <taxon>Mycenaceae</taxon>
        <taxon>Mycena</taxon>
    </lineage>
</organism>
<dbReference type="Gene3D" id="3.80.10.10">
    <property type="entry name" value="Ribonuclease Inhibitor"/>
    <property type="match status" value="1"/>
</dbReference>
<proteinExistence type="predicted"/>
<protein>
    <submittedName>
        <fullName evidence="1">Uncharacterized protein</fullName>
    </submittedName>
</protein>
<reference evidence="1" key="1">
    <citation type="submission" date="2023-03" db="EMBL/GenBank/DDBJ databases">
        <title>Massive genome expansion in bonnet fungi (Mycena s.s.) driven by repeated elements and novel gene families across ecological guilds.</title>
        <authorList>
            <consortium name="Lawrence Berkeley National Laboratory"/>
            <person name="Harder C.B."/>
            <person name="Miyauchi S."/>
            <person name="Viragh M."/>
            <person name="Kuo A."/>
            <person name="Thoen E."/>
            <person name="Andreopoulos B."/>
            <person name="Lu D."/>
            <person name="Skrede I."/>
            <person name="Drula E."/>
            <person name="Henrissat B."/>
            <person name="Morin E."/>
            <person name="Kohler A."/>
            <person name="Barry K."/>
            <person name="LaButti K."/>
            <person name="Morin E."/>
            <person name="Salamov A."/>
            <person name="Lipzen A."/>
            <person name="Mereny Z."/>
            <person name="Hegedus B."/>
            <person name="Baldrian P."/>
            <person name="Stursova M."/>
            <person name="Weitz H."/>
            <person name="Taylor A."/>
            <person name="Grigoriev I.V."/>
            <person name="Nagy L.G."/>
            <person name="Martin F."/>
            <person name="Kauserud H."/>
        </authorList>
    </citation>
    <scope>NUCLEOTIDE SEQUENCE</scope>
    <source>
        <strain evidence="1">9144</strain>
    </source>
</reference>
<evidence type="ECO:0000313" key="1">
    <source>
        <dbReference type="EMBL" id="KAJ7197818.1"/>
    </source>
</evidence>
<gene>
    <name evidence="1" type="ORF">GGX14DRAFT_667663</name>
</gene>
<dbReference type="EMBL" id="JARJCW010000076">
    <property type="protein sequence ID" value="KAJ7197818.1"/>
    <property type="molecule type" value="Genomic_DNA"/>
</dbReference>
<evidence type="ECO:0000313" key="2">
    <source>
        <dbReference type="Proteomes" id="UP001219525"/>
    </source>
</evidence>
<dbReference type="Proteomes" id="UP001219525">
    <property type="component" value="Unassembled WGS sequence"/>
</dbReference>